<dbReference type="PIRSF" id="PIRSF029208">
    <property type="entry name" value="Phage_tail_GPU"/>
    <property type="match status" value="1"/>
</dbReference>
<sequence length="150" mass="16077">MLMALGQFIFGIETLAYQELKRSNTWRHPSSSRIGARPARQFVGVGDDTITLSGWVAPELVGKYTSVAELRSMGDSGQAFALVSGTGEVFGQYVIESLSETGTLHHADGTPRRIAFDLQLARADDNAGGSKVTVNEQGQYVAPTMAPGEE</sequence>
<organism evidence="1 2">
    <name type="scientific">Comamonas jiangduensis</name>
    <dbReference type="NCBI Taxonomy" id="1194168"/>
    <lineage>
        <taxon>Bacteria</taxon>
        <taxon>Pseudomonadati</taxon>
        <taxon>Pseudomonadota</taxon>
        <taxon>Betaproteobacteria</taxon>
        <taxon>Burkholderiales</taxon>
        <taxon>Comamonadaceae</taxon>
        <taxon>Comamonas</taxon>
    </lineage>
</organism>
<dbReference type="Proteomes" id="UP001567350">
    <property type="component" value="Unassembled WGS sequence"/>
</dbReference>
<protein>
    <submittedName>
        <fullName evidence="1">Phage tail protein</fullName>
    </submittedName>
</protein>
<evidence type="ECO:0000313" key="2">
    <source>
        <dbReference type="Proteomes" id="UP001567350"/>
    </source>
</evidence>
<name>A0ABV4IB89_9BURK</name>
<dbReference type="Pfam" id="PF06995">
    <property type="entry name" value="Phage_P2_GpU"/>
    <property type="match status" value="1"/>
</dbReference>
<accession>A0ABV4IB89</accession>
<keyword evidence="2" id="KW-1185">Reference proteome</keyword>
<proteinExistence type="predicted"/>
<dbReference type="RefSeq" id="WP_370891668.1">
    <property type="nucleotide sequence ID" value="NZ_JBGJLR010000005.1"/>
</dbReference>
<comment type="caution">
    <text evidence="1">The sequence shown here is derived from an EMBL/GenBank/DDBJ whole genome shotgun (WGS) entry which is preliminary data.</text>
</comment>
<dbReference type="InterPro" id="IPR016912">
    <property type="entry name" value="Phage_P2_GpU"/>
</dbReference>
<evidence type="ECO:0000313" key="1">
    <source>
        <dbReference type="EMBL" id="MEZ2739115.1"/>
    </source>
</evidence>
<reference evidence="1 2" key="1">
    <citation type="submission" date="2024-08" db="EMBL/GenBank/DDBJ databases">
        <authorList>
            <person name="Feng Z."/>
            <person name="Ronholm J."/>
        </authorList>
    </citation>
    <scope>NUCLEOTIDE SEQUENCE [LARGE SCALE GENOMIC DNA]</scope>
    <source>
        <strain evidence="1 2">4-AB0-8</strain>
    </source>
</reference>
<dbReference type="EMBL" id="JBGJLR010000005">
    <property type="protein sequence ID" value="MEZ2739115.1"/>
    <property type="molecule type" value="Genomic_DNA"/>
</dbReference>
<dbReference type="InterPro" id="IPR009734">
    <property type="entry name" value="Myoviridae_GpU"/>
</dbReference>
<gene>
    <name evidence="1" type="ORF">ACBP88_06500</name>
</gene>